<dbReference type="AlphaFoldDB" id="A0A0F9IF68"/>
<proteinExistence type="predicted"/>
<organism evidence="1">
    <name type="scientific">marine sediment metagenome</name>
    <dbReference type="NCBI Taxonomy" id="412755"/>
    <lineage>
        <taxon>unclassified sequences</taxon>
        <taxon>metagenomes</taxon>
        <taxon>ecological metagenomes</taxon>
    </lineage>
</organism>
<sequence length="87" mass="9559">MTYAQYLASSGGVAACGKGFGVMVTPMENIHRVPAGWVFVPLEEATEELVQEALDFAKGGMANWPQKEEYNLPKRSKANAKKARTHF</sequence>
<evidence type="ECO:0000313" key="1">
    <source>
        <dbReference type="EMBL" id="KKM18369.1"/>
    </source>
</evidence>
<accession>A0A0F9IF68</accession>
<name>A0A0F9IF68_9ZZZZ</name>
<gene>
    <name evidence="1" type="ORF">LCGC14_1666340</name>
</gene>
<dbReference type="EMBL" id="LAZR01014238">
    <property type="protein sequence ID" value="KKM18369.1"/>
    <property type="molecule type" value="Genomic_DNA"/>
</dbReference>
<comment type="caution">
    <text evidence="1">The sequence shown here is derived from an EMBL/GenBank/DDBJ whole genome shotgun (WGS) entry which is preliminary data.</text>
</comment>
<reference evidence="1" key="1">
    <citation type="journal article" date="2015" name="Nature">
        <title>Complex archaea that bridge the gap between prokaryotes and eukaryotes.</title>
        <authorList>
            <person name="Spang A."/>
            <person name="Saw J.H."/>
            <person name="Jorgensen S.L."/>
            <person name="Zaremba-Niedzwiedzka K."/>
            <person name="Martijn J."/>
            <person name="Lind A.E."/>
            <person name="van Eijk R."/>
            <person name="Schleper C."/>
            <person name="Guy L."/>
            <person name="Ettema T.J."/>
        </authorList>
    </citation>
    <scope>NUCLEOTIDE SEQUENCE</scope>
</reference>
<protein>
    <submittedName>
        <fullName evidence="1">Uncharacterized protein</fullName>
    </submittedName>
</protein>